<dbReference type="PATRIC" id="fig|285473.5.peg.5599"/>
<organism evidence="1 2">
    <name type="scientific">Streptomyces rubrolavendulae</name>
    <dbReference type="NCBI Taxonomy" id="285473"/>
    <lineage>
        <taxon>Bacteria</taxon>
        <taxon>Bacillati</taxon>
        <taxon>Actinomycetota</taxon>
        <taxon>Actinomycetes</taxon>
        <taxon>Kitasatosporales</taxon>
        <taxon>Streptomycetaceae</taxon>
        <taxon>Streptomyces</taxon>
    </lineage>
</organism>
<dbReference type="GeneID" id="33064834"/>
<dbReference type="EMBL" id="CP017316">
    <property type="protein sequence ID" value="AOT62417.1"/>
    <property type="molecule type" value="Genomic_DNA"/>
</dbReference>
<protein>
    <submittedName>
        <fullName evidence="1">Uncharacterized protein</fullName>
    </submittedName>
</protein>
<dbReference type="AlphaFoldDB" id="A0A1D8GAD1"/>
<dbReference type="RefSeq" id="WP_069979211.1">
    <property type="nucleotide sequence ID" value="NZ_CP017316.1"/>
</dbReference>
<dbReference type="KEGG" id="srn:A4G23_05313"/>
<evidence type="ECO:0000313" key="2">
    <source>
        <dbReference type="Proteomes" id="UP000095349"/>
    </source>
</evidence>
<proteinExistence type="predicted"/>
<dbReference type="Proteomes" id="UP000095349">
    <property type="component" value="Chromosome"/>
</dbReference>
<accession>A0A1D8GAD1</accession>
<keyword evidence="2" id="KW-1185">Reference proteome</keyword>
<name>A0A1D8GAD1_9ACTN</name>
<sequence>MNGIALTLRALHHGERSLARHLVAAGERHSTEHEVRHVAIDLAGWSRAHADRLAETAADRDVRLFGPDGPGGPPPAGPLATLREKAAEALGDRPEPGLLLLWDLRRLHLAAAGNSVYWEMLAQAAQAARDEALLGLVTDCHPRTLRQMRWTNTMIKVLSPQTLTAL</sequence>
<gene>
    <name evidence="1" type="ORF">A4G23_05313</name>
</gene>
<dbReference type="OrthoDB" id="669978at2"/>
<reference evidence="1 2" key="1">
    <citation type="submission" date="2016-09" db="EMBL/GenBank/DDBJ databases">
        <title>Streptomyces rubrolavendulae MJM4426 Genome sequencing and assembly.</title>
        <authorList>
            <person name="Kim J.-G."/>
        </authorList>
    </citation>
    <scope>NUCLEOTIDE SEQUENCE [LARGE SCALE GENOMIC DNA]</scope>
    <source>
        <strain evidence="1 2">MJM4426</strain>
    </source>
</reference>
<evidence type="ECO:0000313" key="1">
    <source>
        <dbReference type="EMBL" id="AOT62417.1"/>
    </source>
</evidence>